<dbReference type="SFLD" id="SFLDS00019">
    <property type="entry name" value="Glutathione_Transferase_(cytos"/>
    <property type="match status" value="1"/>
</dbReference>
<dbReference type="SUPFAM" id="SSF47616">
    <property type="entry name" value="GST C-terminal domain-like"/>
    <property type="match status" value="1"/>
</dbReference>
<evidence type="ECO:0000259" key="4">
    <source>
        <dbReference type="PROSITE" id="PS50405"/>
    </source>
</evidence>
<dbReference type="PANTHER" id="PTHR43986">
    <property type="entry name" value="ELONGATION FACTOR 1-GAMMA"/>
    <property type="match status" value="1"/>
</dbReference>
<dbReference type="Proteomes" id="UP001303373">
    <property type="component" value="Chromosome 14"/>
</dbReference>
<dbReference type="CDD" id="cd03181">
    <property type="entry name" value="GST_C_EF1Bgamma_like"/>
    <property type="match status" value="1"/>
</dbReference>
<dbReference type="InterPro" id="IPR036282">
    <property type="entry name" value="Glutathione-S-Trfase_C_sf"/>
</dbReference>
<dbReference type="PANTHER" id="PTHR43986:SF1">
    <property type="entry name" value="ELONGATION FACTOR 1-GAMMA"/>
    <property type="match status" value="1"/>
</dbReference>
<dbReference type="SUPFAM" id="SSF52833">
    <property type="entry name" value="Thioredoxin-like"/>
    <property type="match status" value="1"/>
</dbReference>
<reference evidence="5 6" key="1">
    <citation type="submission" date="2023-11" db="EMBL/GenBank/DDBJ databases">
        <title>An acidophilic fungus is an integral part of prey digestion in a carnivorous sundew plant.</title>
        <authorList>
            <person name="Tsai I.J."/>
        </authorList>
    </citation>
    <scope>NUCLEOTIDE SEQUENCE [LARGE SCALE GENOMIC DNA]</scope>
    <source>
        <strain evidence="5">169a</strain>
    </source>
</reference>
<dbReference type="SFLD" id="SFLDG00358">
    <property type="entry name" value="Main_(cytGST)"/>
    <property type="match status" value="1"/>
</dbReference>
<dbReference type="Gene3D" id="1.20.1050.10">
    <property type="match status" value="1"/>
</dbReference>
<dbReference type="InterPro" id="IPR004046">
    <property type="entry name" value="GST_C"/>
</dbReference>
<evidence type="ECO:0000256" key="2">
    <source>
        <dbReference type="RuleBase" id="RU003494"/>
    </source>
</evidence>
<dbReference type="PROSITE" id="PS50405">
    <property type="entry name" value="GST_CTER"/>
    <property type="match status" value="1"/>
</dbReference>
<dbReference type="GO" id="GO:0005634">
    <property type="term" value="C:nucleus"/>
    <property type="evidence" value="ECO:0007669"/>
    <property type="project" value="TreeGrafter"/>
</dbReference>
<dbReference type="InterPro" id="IPR036249">
    <property type="entry name" value="Thioredoxin-like_sf"/>
</dbReference>
<dbReference type="FunFam" id="1.20.1050.10:FF:000006">
    <property type="entry name" value="Elongation factor 1 gamma"/>
    <property type="match status" value="1"/>
</dbReference>
<dbReference type="InterPro" id="IPR050802">
    <property type="entry name" value="EF-GSTs"/>
</dbReference>
<organism evidence="5 6">
    <name type="scientific">Acrodontium crateriforme</name>
    <dbReference type="NCBI Taxonomy" id="150365"/>
    <lineage>
        <taxon>Eukaryota</taxon>
        <taxon>Fungi</taxon>
        <taxon>Dikarya</taxon>
        <taxon>Ascomycota</taxon>
        <taxon>Pezizomycotina</taxon>
        <taxon>Dothideomycetes</taxon>
        <taxon>Dothideomycetidae</taxon>
        <taxon>Mycosphaerellales</taxon>
        <taxon>Teratosphaeriaceae</taxon>
        <taxon>Acrodontium</taxon>
    </lineage>
</organism>
<dbReference type="AlphaFoldDB" id="A0AAQ3MD45"/>
<name>A0AAQ3MD45_9PEZI</name>
<keyword evidence="5" id="KW-0251">Elongation factor</keyword>
<sequence>MAHSLLHRAVVRPAAATRPDQTTTTPPAIMGGRNKLYTYKGGPRSIGILAVAHAIGLEIDCVETNPQNGLSDEYMRLNKLGKTPTFVAADGTVLTECMAICLYVASQDPEARLLGPTQMDFIQIVKWMSLCNTDVVKRIAAWIKPLIGAAPYSPEGVEVAKKETARAIQIFEDHLADRRYLVADALTLADVFCAGLVSFGFGQVFDREWRAGFPYFTAWFEMVTQLDMYRAVVPHTVMVDTAIGPQAGATQGRRDSRDSRSA</sequence>
<accession>A0AAQ3MD45</accession>
<keyword evidence="6" id="KW-1185">Reference proteome</keyword>
<proteinExistence type="inferred from homology"/>
<protein>
    <submittedName>
        <fullName evidence="5">Elongation factor 1 gamma</fullName>
    </submittedName>
</protein>
<evidence type="ECO:0000259" key="3">
    <source>
        <dbReference type="PROSITE" id="PS50404"/>
    </source>
</evidence>
<dbReference type="FunFam" id="3.40.30.10:FF:000142">
    <property type="entry name" value="Elongation factor 1 gamma"/>
    <property type="match status" value="1"/>
</dbReference>
<gene>
    <name evidence="5" type="ORF">R9X50_00769200</name>
</gene>
<feature type="domain" description="GST C-terminal" evidence="4">
    <location>
        <begin position="117"/>
        <end position="243"/>
    </location>
</feature>
<dbReference type="Pfam" id="PF02798">
    <property type="entry name" value="GST_N"/>
    <property type="match status" value="1"/>
</dbReference>
<dbReference type="CDD" id="cd03044">
    <property type="entry name" value="GST_N_EF1Bgamma"/>
    <property type="match status" value="1"/>
</dbReference>
<dbReference type="InterPro" id="IPR004045">
    <property type="entry name" value="Glutathione_S-Trfase_N"/>
</dbReference>
<comment type="similarity">
    <text evidence="1 2">Belongs to the GST superfamily.</text>
</comment>
<evidence type="ECO:0000256" key="1">
    <source>
        <dbReference type="ARBA" id="ARBA00007409"/>
    </source>
</evidence>
<dbReference type="Gene3D" id="3.40.30.10">
    <property type="entry name" value="Glutaredoxin"/>
    <property type="match status" value="1"/>
</dbReference>
<evidence type="ECO:0000313" key="6">
    <source>
        <dbReference type="Proteomes" id="UP001303373"/>
    </source>
</evidence>
<dbReference type="PROSITE" id="PS50404">
    <property type="entry name" value="GST_NTER"/>
    <property type="match status" value="1"/>
</dbReference>
<keyword evidence="5" id="KW-0648">Protein biosynthesis</keyword>
<dbReference type="Pfam" id="PF00043">
    <property type="entry name" value="GST_C"/>
    <property type="match status" value="1"/>
</dbReference>
<dbReference type="InterPro" id="IPR040079">
    <property type="entry name" value="Glutathione_S-Trfase"/>
</dbReference>
<dbReference type="InterPro" id="IPR010987">
    <property type="entry name" value="Glutathione-S-Trfase_C-like"/>
</dbReference>
<dbReference type="GO" id="GO:0005737">
    <property type="term" value="C:cytoplasm"/>
    <property type="evidence" value="ECO:0007669"/>
    <property type="project" value="TreeGrafter"/>
</dbReference>
<evidence type="ECO:0000313" key="5">
    <source>
        <dbReference type="EMBL" id="WPH04796.1"/>
    </source>
</evidence>
<dbReference type="GO" id="GO:0003746">
    <property type="term" value="F:translation elongation factor activity"/>
    <property type="evidence" value="ECO:0007669"/>
    <property type="project" value="UniProtKB-KW"/>
</dbReference>
<dbReference type="EMBL" id="CP138593">
    <property type="protein sequence ID" value="WPH04796.1"/>
    <property type="molecule type" value="Genomic_DNA"/>
</dbReference>
<feature type="domain" description="GST N-terminal" evidence="3">
    <location>
        <begin position="32"/>
        <end position="112"/>
    </location>
</feature>